<organism evidence="2 3">
    <name type="scientific">Trichoderma lentiforme</name>
    <dbReference type="NCBI Taxonomy" id="1567552"/>
    <lineage>
        <taxon>Eukaryota</taxon>
        <taxon>Fungi</taxon>
        <taxon>Dikarya</taxon>
        <taxon>Ascomycota</taxon>
        <taxon>Pezizomycotina</taxon>
        <taxon>Sordariomycetes</taxon>
        <taxon>Hypocreomycetidae</taxon>
        <taxon>Hypocreales</taxon>
        <taxon>Hypocreaceae</taxon>
        <taxon>Trichoderma</taxon>
    </lineage>
</organism>
<dbReference type="AlphaFoldDB" id="A0A9P4XD08"/>
<sequence length="498" mass="51070">MKFLLVLILLLALGRLLAGGGLLGVLAAGLVHLVEEVQGSDLELIGLLLDLGGGGSAVARLDLGDVLAERGNLLTETVGLSLVELVGVLVEGTLSVVQDAVGAVAGLDGRLALLVRLGVLLGVLNHLLDLVTGEDTAQGLDTERQGGDVEEKEILDLTRENSTLDSSTHGDSLVRVDGLGGVASEDGLDGLGNLGHTGHTTDQDDLLDVLGLETSILEGLADGLDGSVDERLNHLLKLRASELQVDVLGAGSIGSDEGQVDVGLERGRKLNLGLLSSLTDTLDSHAIARKIETRGLLELANHVADQVDIEILTTKVGVTVGGLDLEDTVLDLQDGDIESTTTKIVDGDNAVGLLLKTVGQGGSGRLVDDTEDVETGNLTGVLGALTLSIVEVSGNGNNGVLDGLRQVGLGGLLHLVEDKATNLGGRVLLVTSRDPGIAIGVLDDLVGDLLDVTLDLSVAELATDQSLGGEEGVLWVDHGLSLGSNTNQSLAILGKGNY</sequence>
<feature type="signal peptide" evidence="1">
    <location>
        <begin position="1"/>
        <end position="18"/>
    </location>
</feature>
<proteinExistence type="predicted"/>
<evidence type="ECO:0000313" key="2">
    <source>
        <dbReference type="EMBL" id="KAF3068827.1"/>
    </source>
</evidence>
<keyword evidence="3" id="KW-1185">Reference proteome</keyword>
<protein>
    <submittedName>
        <fullName evidence="2">Uncharacterized protein</fullName>
    </submittedName>
</protein>
<gene>
    <name evidence="2" type="ORF">CFAM422_007852</name>
</gene>
<feature type="chain" id="PRO_5040146598" evidence="1">
    <location>
        <begin position="19"/>
        <end position="498"/>
    </location>
</feature>
<name>A0A9P4XD08_9HYPO</name>
<dbReference type="InterPro" id="IPR019651">
    <property type="entry name" value="Glutamate_DH_NAD-spec"/>
</dbReference>
<reference evidence="2 3" key="1">
    <citation type="submission" date="2018-06" db="EMBL/GenBank/DDBJ databases">
        <title>Genome analysis of cellulolytic fungus Trichoderma lentiforme CFAM-422.</title>
        <authorList>
            <person name="Steindorff A.S."/>
            <person name="Formighieri E.F."/>
            <person name="Midorikawa G.E.O."/>
            <person name="Tamietti M.S."/>
            <person name="Ramos E.Z."/>
            <person name="Silva A.S."/>
            <person name="Bon E.P.S."/>
            <person name="Mendes T.D."/>
            <person name="Damaso M.C.T."/>
            <person name="Favaro L.C.L."/>
        </authorList>
    </citation>
    <scope>NUCLEOTIDE SEQUENCE [LARGE SCALE GENOMIC DNA]</scope>
    <source>
        <strain evidence="2 3">CFAM-422</strain>
    </source>
</reference>
<evidence type="ECO:0000313" key="3">
    <source>
        <dbReference type="Proteomes" id="UP000801864"/>
    </source>
</evidence>
<dbReference type="Pfam" id="PF10712">
    <property type="entry name" value="NAD-GH"/>
    <property type="match status" value="1"/>
</dbReference>
<accession>A0A9P4XD08</accession>
<dbReference type="Proteomes" id="UP000801864">
    <property type="component" value="Unassembled WGS sequence"/>
</dbReference>
<dbReference type="EMBL" id="QLNT01000013">
    <property type="protein sequence ID" value="KAF3068827.1"/>
    <property type="molecule type" value="Genomic_DNA"/>
</dbReference>
<comment type="caution">
    <text evidence="2">The sequence shown here is derived from an EMBL/GenBank/DDBJ whole genome shotgun (WGS) entry which is preliminary data.</text>
</comment>
<evidence type="ECO:0000256" key="1">
    <source>
        <dbReference type="SAM" id="SignalP"/>
    </source>
</evidence>
<keyword evidence="1" id="KW-0732">Signal</keyword>